<dbReference type="OrthoDB" id="3005282at2759"/>
<comment type="caution">
    <text evidence="1">The sequence shown here is derived from an EMBL/GenBank/DDBJ whole genome shotgun (WGS) entry which is preliminary data.</text>
</comment>
<evidence type="ECO:0000313" key="2">
    <source>
        <dbReference type="Proteomes" id="UP000017559"/>
    </source>
</evidence>
<dbReference type="KEGG" id="mrr:Moror_1939"/>
<proteinExistence type="predicted"/>
<evidence type="ECO:0000313" key="1">
    <source>
        <dbReference type="EMBL" id="ESK87625.1"/>
    </source>
</evidence>
<dbReference type="AlphaFoldDB" id="V2X5B9"/>
<reference evidence="1 2" key="1">
    <citation type="journal article" date="2014" name="BMC Genomics">
        <title>Genome and secretome analysis of the hemibiotrophic fungal pathogen, Moniliophthora roreri, which causes frosty pod rot disease of cacao: mechanisms of the biotrophic and necrotrophic phases.</title>
        <authorList>
            <person name="Meinhardt L.W."/>
            <person name="Costa G.G.L."/>
            <person name="Thomazella D.P.T."/>
            <person name="Teixeira P.J.P.L."/>
            <person name="Carazzolle M.F."/>
            <person name="Schuster S.C."/>
            <person name="Carlson J.E."/>
            <person name="Guiltinan M.J."/>
            <person name="Mieczkowski P."/>
            <person name="Farmer A."/>
            <person name="Ramaraj T."/>
            <person name="Crozier J."/>
            <person name="Davis R.E."/>
            <person name="Shao J."/>
            <person name="Melnick R.L."/>
            <person name="Pereira G.A.G."/>
            <person name="Bailey B.A."/>
        </authorList>
    </citation>
    <scope>NUCLEOTIDE SEQUENCE [LARGE SCALE GENOMIC DNA]</scope>
    <source>
        <strain evidence="1 2">MCA 2997</strain>
    </source>
</reference>
<accession>V2X5B9</accession>
<protein>
    <submittedName>
        <fullName evidence="1">Uncharacterized protein</fullName>
    </submittedName>
</protein>
<organism evidence="1 2">
    <name type="scientific">Moniliophthora roreri (strain MCA 2997)</name>
    <name type="common">Cocoa frosty pod rot fungus</name>
    <name type="synonym">Crinipellis roreri</name>
    <dbReference type="NCBI Taxonomy" id="1381753"/>
    <lineage>
        <taxon>Eukaryota</taxon>
        <taxon>Fungi</taxon>
        <taxon>Dikarya</taxon>
        <taxon>Basidiomycota</taxon>
        <taxon>Agaricomycotina</taxon>
        <taxon>Agaricomycetes</taxon>
        <taxon>Agaricomycetidae</taxon>
        <taxon>Agaricales</taxon>
        <taxon>Marasmiineae</taxon>
        <taxon>Marasmiaceae</taxon>
        <taxon>Moniliophthora</taxon>
    </lineage>
</organism>
<keyword evidence="2" id="KW-1185">Reference proteome</keyword>
<sequence>MSFSNNSDFQIGGGEGETTVNIVGRDQHNQNFYGKVIHVPAEKKRTKYDEFRYIISGDIYGVEEVVTRDIRDLWHFPNGPSSACQVKARRMIYSAKIHGKGNANFTVISYGGPDARAAWEKDFVDFSKSQKPDTIQLFGINQSEVPALIFYDKLIPVGNGFKEESVWTNTHHMDGIVRYTFKPGERDAVVLCVKDTPDSMFLLARSWLAQTLCVFDKLSVPLSEKEEPFLVAAPQITLRGSLRRDIDYSSETTIYLFVRLIPPDTWSTASSLKSWLLSNQSHFWSFDEEGQTAIPLDACQRMGLPRLLSTVYVQKLTWPRYIYDVIGKYQTARGFDPKTRDFARSLGLPVLDVVEPKEQKKATEHVDKVESTSFWAATADIPAVAI</sequence>
<gene>
    <name evidence="1" type="ORF">Moror_1939</name>
</gene>
<dbReference type="Proteomes" id="UP000017559">
    <property type="component" value="Unassembled WGS sequence"/>
</dbReference>
<name>V2X5B9_MONRO</name>
<dbReference type="HOGENOM" id="CLU_023750_1_0_1"/>
<dbReference type="EMBL" id="AWSO01000759">
    <property type="protein sequence ID" value="ESK87625.1"/>
    <property type="molecule type" value="Genomic_DNA"/>
</dbReference>